<evidence type="ECO:0000256" key="2">
    <source>
        <dbReference type="ARBA" id="ARBA00029447"/>
    </source>
</evidence>
<feature type="transmembrane region" description="Helical" evidence="6">
    <location>
        <begin position="76"/>
        <end position="101"/>
    </location>
</feature>
<feature type="transmembrane region" description="Helical" evidence="6">
    <location>
        <begin position="153"/>
        <end position="173"/>
    </location>
</feature>
<evidence type="ECO:0000256" key="3">
    <source>
        <dbReference type="PROSITE-ProRule" id="PRU00284"/>
    </source>
</evidence>
<dbReference type="InterPro" id="IPR003660">
    <property type="entry name" value="HAMP_dom"/>
</dbReference>
<keyword evidence="10" id="KW-1185">Reference proteome</keyword>
<feature type="transmembrane region" description="Helical" evidence="6">
    <location>
        <begin position="47"/>
        <end position="64"/>
    </location>
</feature>
<dbReference type="RefSeq" id="WP_023392821.1">
    <property type="nucleotide sequence ID" value="NZ_ASGZ01000002.1"/>
</dbReference>
<evidence type="ECO:0000313" key="10">
    <source>
        <dbReference type="Proteomes" id="UP000017840"/>
    </source>
</evidence>
<dbReference type="SMART" id="SM00304">
    <property type="entry name" value="HAMP"/>
    <property type="match status" value="2"/>
</dbReference>
<dbReference type="Gene3D" id="1.10.287.950">
    <property type="entry name" value="Methyl-accepting chemotaxis protein"/>
    <property type="match status" value="1"/>
</dbReference>
<feature type="domain" description="Methyl-accepting transducer" evidence="7">
    <location>
        <begin position="325"/>
        <end position="561"/>
    </location>
</feature>
<dbReference type="PATRIC" id="fig|1324957.4.peg.232"/>
<dbReference type="SUPFAM" id="SSF58104">
    <property type="entry name" value="Methyl-accepting chemotaxis protein (MCP) signaling domain"/>
    <property type="match status" value="1"/>
</dbReference>
<keyword evidence="4" id="KW-0175">Coiled coil</keyword>
<dbReference type="Proteomes" id="UP000017840">
    <property type="component" value="Unassembled WGS sequence"/>
</dbReference>
<dbReference type="PANTHER" id="PTHR32089:SF112">
    <property type="entry name" value="LYSOZYME-LIKE PROTEIN-RELATED"/>
    <property type="match status" value="1"/>
</dbReference>
<comment type="similarity">
    <text evidence="2">Belongs to the methyl-accepting chemotaxis (MCP) protein family.</text>
</comment>
<dbReference type="eggNOG" id="arCOG02320">
    <property type="taxonomic scope" value="Archaea"/>
</dbReference>
<dbReference type="InterPro" id="IPR004089">
    <property type="entry name" value="MCPsignal_dom"/>
</dbReference>
<accession>V4J408</accession>
<dbReference type="OrthoDB" id="8523at2157"/>
<dbReference type="GO" id="GO:0016020">
    <property type="term" value="C:membrane"/>
    <property type="evidence" value="ECO:0007669"/>
    <property type="project" value="InterPro"/>
</dbReference>
<dbReference type="STRING" id="1324957.K933_01112"/>
<dbReference type="PROSITE" id="PS50885">
    <property type="entry name" value="HAMP"/>
    <property type="match status" value="1"/>
</dbReference>
<keyword evidence="6" id="KW-0472">Membrane</keyword>
<dbReference type="AlphaFoldDB" id="V4J408"/>
<protein>
    <submittedName>
        <fullName evidence="9">Methyl-accepting chemotaxis sensory transducer</fullName>
    </submittedName>
</protein>
<reference evidence="9 10" key="1">
    <citation type="journal article" date="2013" name="Genome Announc.">
        <title>Draft Genome Sequence of 'Candidatus Halobonum tyrrellensis' Strain G22, Isolated from the Hypersaline Waters of Lake Tyrrell, Australia.</title>
        <authorList>
            <person name="Ugalde J.A."/>
            <person name="Narasingarao P."/>
            <person name="Kuo S."/>
            <person name="Podell S."/>
            <person name="Allen E.E."/>
        </authorList>
    </citation>
    <scope>NUCLEOTIDE SEQUENCE [LARGE SCALE GENOMIC DNA]</scope>
    <source>
        <strain evidence="9 10">G22</strain>
    </source>
</reference>
<evidence type="ECO:0000256" key="6">
    <source>
        <dbReference type="SAM" id="Phobius"/>
    </source>
</evidence>
<feature type="region of interest" description="Disordered" evidence="5">
    <location>
        <begin position="601"/>
        <end position="640"/>
    </location>
</feature>
<comment type="caution">
    <text evidence="9">The sequence shown here is derived from an EMBL/GenBank/DDBJ whole genome shotgun (WGS) entry which is preliminary data.</text>
</comment>
<evidence type="ECO:0000256" key="4">
    <source>
        <dbReference type="SAM" id="Coils"/>
    </source>
</evidence>
<feature type="transmembrane region" description="Helical" evidence="6">
    <location>
        <begin position="185"/>
        <end position="207"/>
    </location>
</feature>
<evidence type="ECO:0000256" key="5">
    <source>
        <dbReference type="SAM" id="MobiDB-lite"/>
    </source>
</evidence>
<name>V4J408_9EURY</name>
<sequence>MTQTDGGLPAAGTPTGRLSDRLREAVRYVPSGDTIPDETWAGRHRRVLISLVAHIPLLLALGLYEGTESLVTGATIPAIPTVTVVGQLGIVAALAAGAAWPRFGRRVRTALASVGLMTTSTLLVQFSGGFIEAHFHFFVVMAVIAVYEDWVPFALGLAYVAGGHIVFGLIDATRVYNHPAAIENPMVWSGIHAAFVIVLCAALMTNWTSIEKSREQSRARLDQVAATKEEISDVEEAVAEADARREEVERLNDHLERKADDYSSAMGRAADGELTVRLDPESRSEAMTQIGGAFNGMMDELESAIGRVDAVARDVSRASDETGDGVAETERAAGEVAASVEEISAGTDEQVVHIDELTGEMSQLSAAIEEVASTADEVAARSAEASTRGERGAAIADEAIEEMETIEATTAEAARVVESLDDEVGEIGEIVEVIDEIAEQTNTLALNATIEAARAGAEGEGFAVVAEEVKALATRTREATAQVAGLVEEVQASTDDAVETIEETTARVETGAETIETGLGTFGDVVEAVNEANEGVQSISTAADDQAESAEEVVAMADEVATVSEETASEAQTVSAAAEEQSASLNQVSREVERLSDRAGELERLASQFETGDDATPSERHPSPEGQGSAVATDGGPASE</sequence>
<organism evidence="9 10">
    <name type="scientific">Candidatus Halobonum tyrrellensis G22</name>
    <dbReference type="NCBI Taxonomy" id="1324957"/>
    <lineage>
        <taxon>Archaea</taxon>
        <taxon>Methanobacteriati</taxon>
        <taxon>Methanobacteriota</taxon>
        <taxon>Stenosarchaea group</taxon>
        <taxon>Halobacteria</taxon>
        <taxon>Halobacteriales</taxon>
        <taxon>Haloferacaceae</taxon>
        <taxon>Candidatus Halobonum</taxon>
    </lineage>
</organism>
<keyword evidence="6" id="KW-1133">Transmembrane helix</keyword>
<keyword evidence="6" id="KW-0812">Transmembrane</keyword>
<dbReference type="GO" id="GO:0007165">
    <property type="term" value="P:signal transduction"/>
    <property type="evidence" value="ECO:0007669"/>
    <property type="project" value="UniProtKB-KW"/>
</dbReference>
<dbReference type="PROSITE" id="PS50111">
    <property type="entry name" value="CHEMOTAXIS_TRANSDUC_2"/>
    <property type="match status" value="1"/>
</dbReference>
<feature type="domain" description="HAMP" evidence="8">
    <location>
        <begin position="253"/>
        <end position="306"/>
    </location>
</feature>
<dbReference type="CDD" id="cd11386">
    <property type="entry name" value="MCP_signal"/>
    <property type="match status" value="1"/>
</dbReference>
<dbReference type="CDD" id="cd06225">
    <property type="entry name" value="HAMP"/>
    <property type="match status" value="1"/>
</dbReference>
<gene>
    <name evidence="9" type="ORF">K933_01112</name>
</gene>
<evidence type="ECO:0000259" key="7">
    <source>
        <dbReference type="PROSITE" id="PS50111"/>
    </source>
</evidence>
<dbReference type="SMART" id="SM00283">
    <property type="entry name" value="MA"/>
    <property type="match status" value="1"/>
</dbReference>
<evidence type="ECO:0000256" key="1">
    <source>
        <dbReference type="ARBA" id="ARBA00023224"/>
    </source>
</evidence>
<dbReference type="Pfam" id="PF00015">
    <property type="entry name" value="MCPsignal"/>
    <property type="match status" value="1"/>
</dbReference>
<evidence type="ECO:0000313" key="9">
    <source>
        <dbReference type="EMBL" id="ESP90117.1"/>
    </source>
</evidence>
<dbReference type="EMBL" id="ASGZ01000002">
    <property type="protein sequence ID" value="ESP90117.1"/>
    <property type="molecule type" value="Genomic_DNA"/>
</dbReference>
<evidence type="ECO:0000259" key="8">
    <source>
        <dbReference type="PROSITE" id="PS50885"/>
    </source>
</evidence>
<feature type="coiled-coil region" evidence="4">
    <location>
        <begin position="224"/>
        <end position="265"/>
    </location>
</feature>
<keyword evidence="1 3" id="KW-0807">Transducer</keyword>
<proteinExistence type="inferred from homology"/>
<dbReference type="PANTHER" id="PTHR32089">
    <property type="entry name" value="METHYL-ACCEPTING CHEMOTAXIS PROTEIN MCPB"/>
    <property type="match status" value="1"/>
</dbReference>